<keyword evidence="7 9" id="KW-1133">Transmembrane helix</keyword>
<evidence type="ECO:0000256" key="1">
    <source>
        <dbReference type="ARBA" id="ARBA00003279"/>
    </source>
</evidence>
<evidence type="ECO:0000256" key="8">
    <source>
        <dbReference type="ARBA" id="ARBA00023136"/>
    </source>
</evidence>
<comment type="similarity">
    <text evidence="3">Belongs to the major facilitator superfamily. TCR/Tet family.</text>
</comment>
<dbReference type="Pfam" id="PF07690">
    <property type="entry name" value="MFS_1"/>
    <property type="match status" value="1"/>
</dbReference>
<accession>A0A848NLB5</accession>
<dbReference type="PANTHER" id="PTHR43414:SF6">
    <property type="entry name" value="MULTIDRUG RESISTANCE PROTEIN MDTG"/>
    <property type="match status" value="1"/>
</dbReference>
<feature type="non-terminal residue" evidence="11">
    <location>
        <position position="141"/>
    </location>
</feature>
<evidence type="ECO:0000259" key="10">
    <source>
        <dbReference type="PROSITE" id="PS50850"/>
    </source>
</evidence>
<gene>
    <name evidence="11" type="ORF">HGQ98_32710</name>
</gene>
<keyword evidence="4" id="KW-0813">Transport</keyword>
<dbReference type="InterPro" id="IPR011701">
    <property type="entry name" value="MFS"/>
</dbReference>
<comment type="function">
    <text evidence="1">Resistance to tetracycline by an active tetracycline efflux. This is an energy-dependent process that decreases the accumulation of the antibiotic in whole cells. This protein functions as a metal-tetracycline/H(+) antiporter.</text>
</comment>
<evidence type="ECO:0000256" key="5">
    <source>
        <dbReference type="ARBA" id="ARBA00022475"/>
    </source>
</evidence>
<evidence type="ECO:0000256" key="2">
    <source>
        <dbReference type="ARBA" id="ARBA00004651"/>
    </source>
</evidence>
<dbReference type="PRINTS" id="PR01035">
    <property type="entry name" value="TCRTETA"/>
</dbReference>
<dbReference type="GO" id="GO:0022857">
    <property type="term" value="F:transmembrane transporter activity"/>
    <property type="evidence" value="ECO:0007669"/>
    <property type="project" value="InterPro"/>
</dbReference>
<evidence type="ECO:0000256" key="4">
    <source>
        <dbReference type="ARBA" id="ARBA00022448"/>
    </source>
</evidence>
<dbReference type="PANTHER" id="PTHR43414">
    <property type="entry name" value="MULTIDRUG RESISTANCE PROTEIN MDTG"/>
    <property type="match status" value="1"/>
</dbReference>
<comment type="subcellular location">
    <subcellularLocation>
        <location evidence="2">Cell membrane</location>
        <topology evidence="2">Multi-pass membrane protein</topology>
    </subcellularLocation>
</comment>
<dbReference type="SUPFAM" id="SSF103473">
    <property type="entry name" value="MFS general substrate transporter"/>
    <property type="match status" value="1"/>
</dbReference>
<keyword evidence="6 9" id="KW-0812">Transmembrane</keyword>
<feature type="transmembrane region" description="Helical" evidence="9">
    <location>
        <begin position="43"/>
        <end position="62"/>
    </location>
</feature>
<dbReference type="RefSeq" id="WP_169538274.1">
    <property type="nucleotide sequence ID" value="NZ_JABBZE010001029.1"/>
</dbReference>
<dbReference type="EMBL" id="JABBZE010001029">
    <property type="protein sequence ID" value="NMU93939.1"/>
    <property type="molecule type" value="Genomic_DNA"/>
</dbReference>
<dbReference type="InterPro" id="IPR001958">
    <property type="entry name" value="Tet-R_TetA/multi-R_MdtG-like"/>
</dbReference>
<keyword evidence="8 9" id="KW-0472">Membrane</keyword>
<feature type="domain" description="Major facilitator superfamily (MFS) profile" evidence="10">
    <location>
        <begin position="5"/>
        <end position="141"/>
    </location>
</feature>
<reference evidence="11 12" key="1">
    <citation type="submission" date="2020-04" db="EMBL/GenBank/DDBJ databases">
        <title>Achromobacter ruhlandii genome sequencing and assembly.</title>
        <authorList>
            <person name="Martins R.C.R."/>
            <person name="Perdigao-Neto L.V."/>
            <person name="Levin A.S.S."/>
            <person name="Costa S.F."/>
        </authorList>
    </citation>
    <scope>NUCLEOTIDE SEQUENCE [LARGE SCALE GENOMIC DNA]</scope>
    <source>
        <strain evidence="11 12">9035ralo</strain>
    </source>
</reference>
<comment type="caution">
    <text evidence="11">The sequence shown here is derived from an EMBL/GenBank/DDBJ whole genome shotgun (WGS) entry which is preliminary data.</text>
</comment>
<dbReference type="PROSITE" id="PS00216">
    <property type="entry name" value="SUGAR_TRANSPORT_1"/>
    <property type="match status" value="1"/>
</dbReference>
<evidence type="ECO:0000256" key="3">
    <source>
        <dbReference type="ARBA" id="ARBA00007520"/>
    </source>
</evidence>
<evidence type="ECO:0000313" key="12">
    <source>
        <dbReference type="Proteomes" id="UP000542405"/>
    </source>
</evidence>
<dbReference type="PROSITE" id="PS50850">
    <property type="entry name" value="MFS"/>
    <property type="match status" value="1"/>
</dbReference>
<dbReference type="InterPro" id="IPR020846">
    <property type="entry name" value="MFS_dom"/>
</dbReference>
<dbReference type="AlphaFoldDB" id="A0A848NLB5"/>
<dbReference type="Gene3D" id="1.20.1250.20">
    <property type="entry name" value="MFS general substrate transporter like domains"/>
    <property type="match status" value="1"/>
</dbReference>
<name>A0A848NLB5_9BURK</name>
<sequence>MSDRAIALLFFVVTLDAAGAGLIMPVLPGLLDQLGGAAATLGHYGVLLALYALAQCLAGPILGALSDRYGRRPVLLASLAGAAVDYLVMAAAPVVGGAEVGRHRGGITGAAGAGGGGGNADGGTPRAARAGFGAGAGGFRP</sequence>
<evidence type="ECO:0000256" key="9">
    <source>
        <dbReference type="SAM" id="Phobius"/>
    </source>
</evidence>
<evidence type="ECO:0000256" key="6">
    <source>
        <dbReference type="ARBA" id="ARBA00022692"/>
    </source>
</evidence>
<feature type="transmembrane region" description="Helical" evidence="9">
    <location>
        <begin position="74"/>
        <end position="95"/>
    </location>
</feature>
<protein>
    <submittedName>
        <fullName evidence="11">TCR/Tet family MFS transporter</fullName>
    </submittedName>
</protein>
<dbReference type="InterPro" id="IPR005829">
    <property type="entry name" value="Sugar_transporter_CS"/>
</dbReference>
<evidence type="ECO:0000256" key="7">
    <source>
        <dbReference type="ARBA" id="ARBA00022989"/>
    </source>
</evidence>
<dbReference type="InterPro" id="IPR036259">
    <property type="entry name" value="MFS_trans_sf"/>
</dbReference>
<organism evidence="11 12">
    <name type="scientific">Achromobacter ruhlandii</name>
    <dbReference type="NCBI Taxonomy" id="72557"/>
    <lineage>
        <taxon>Bacteria</taxon>
        <taxon>Pseudomonadati</taxon>
        <taxon>Pseudomonadota</taxon>
        <taxon>Betaproteobacteria</taxon>
        <taxon>Burkholderiales</taxon>
        <taxon>Alcaligenaceae</taxon>
        <taxon>Achromobacter</taxon>
    </lineage>
</organism>
<dbReference type="GO" id="GO:0005886">
    <property type="term" value="C:plasma membrane"/>
    <property type="evidence" value="ECO:0007669"/>
    <property type="project" value="UniProtKB-SubCell"/>
</dbReference>
<keyword evidence="5" id="KW-1003">Cell membrane</keyword>
<proteinExistence type="inferred from homology"/>
<evidence type="ECO:0000313" key="11">
    <source>
        <dbReference type="EMBL" id="NMU93939.1"/>
    </source>
</evidence>
<dbReference type="Proteomes" id="UP000542405">
    <property type="component" value="Unassembled WGS sequence"/>
</dbReference>